<evidence type="ECO:0000256" key="2">
    <source>
        <dbReference type="ARBA" id="ARBA00022723"/>
    </source>
</evidence>
<dbReference type="InterPro" id="IPR051400">
    <property type="entry name" value="HAD-like_hydrolase"/>
</dbReference>
<dbReference type="SFLD" id="SFLDS00003">
    <property type="entry name" value="Haloacid_Dehalogenase"/>
    <property type="match status" value="1"/>
</dbReference>
<reference evidence="5 6" key="1">
    <citation type="submission" date="2020-01" db="EMBL/GenBank/DDBJ databases">
        <title>Paenibacillus soybeanensis sp. nov. isolated from the nodules of soybean (Glycine max(L.) Merr).</title>
        <authorList>
            <person name="Wang H."/>
        </authorList>
    </citation>
    <scope>NUCLEOTIDE SEQUENCE [LARGE SCALE GENOMIC DNA]</scope>
    <source>
        <strain evidence="5 6">DSM 23054</strain>
    </source>
</reference>
<dbReference type="GO" id="GO:0016791">
    <property type="term" value="F:phosphatase activity"/>
    <property type="evidence" value="ECO:0007669"/>
    <property type="project" value="TreeGrafter"/>
</dbReference>
<dbReference type="RefSeq" id="WP_161697498.1">
    <property type="nucleotide sequence ID" value="NZ_JAAAMU010000005.1"/>
</dbReference>
<dbReference type="InterPro" id="IPR041492">
    <property type="entry name" value="HAD_2"/>
</dbReference>
<dbReference type="InterPro" id="IPR023214">
    <property type="entry name" value="HAD_sf"/>
</dbReference>
<evidence type="ECO:0000256" key="1">
    <source>
        <dbReference type="ARBA" id="ARBA00001946"/>
    </source>
</evidence>
<comment type="caution">
    <text evidence="5">The sequence shown here is derived from an EMBL/GenBank/DDBJ whole genome shotgun (WGS) entry which is preliminary data.</text>
</comment>
<dbReference type="GO" id="GO:0044281">
    <property type="term" value="P:small molecule metabolic process"/>
    <property type="evidence" value="ECO:0007669"/>
    <property type="project" value="UniProtKB-ARBA"/>
</dbReference>
<keyword evidence="3 5" id="KW-0378">Hydrolase</keyword>
<dbReference type="NCBIfam" id="TIGR01549">
    <property type="entry name" value="HAD-SF-IA-v1"/>
    <property type="match status" value="1"/>
</dbReference>
<dbReference type="OrthoDB" id="9809962at2"/>
<dbReference type="InterPro" id="IPR036412">
    <property type="entry name" value="HAD-like_sf"/>
</dbReference>
<dbReference type="EMBL" id="JAAAMU010000005">
    <property type="protein sequence ID" value="NBC69527.1"/>
    <property type="molecule type" value="Genomic_DNA"/>
</dbReference>
<proteinExistence type="predicted"/>
<dbReference type="PRINTS" id="PR00413">
    <property type="entry name" value="HADHALOGNASE"/>
</dbReference>
<keyword evidence="4" id="KW-0460">Magnesium</keyword>
<dbReference type="Proteomes" id="UP000558113">
    <property type="component" value="Unassembled WGS sequence"/>
</dbReference>
<comment type="cofactor">
    <cofactor evidence="1">
        <name>Mg(2+)</name>
        <dbReference type="ChEBI" id="CHEBI:18420"/>
    </cofactor>
</comment>
<dbReference type="Gene3D" id="1.10.150.520">
    <property type="match status" value="1"/>
</dbReference>
<dbReference type="SUPFAM" id="SSF56784">
    <property type="entry name" value="HAD-like"/>
    <property type="match status" value="1"/>
</dbReference>
<dbReference type="InterPro" id="IPR006439">
    <property type="entry name" value="HAD-SF_hydro_IA"/>
</dbReference>
<dbReference type="PANTHER" id="PTHR46470">
    <property type="entry name" value="N-ACYLNEURAMINATE-9-PHOSPHATASE"/>
    <property type="match status" value="1"/>
</dbReference>
<keyword evidence="2" id="KW-0479">Metal-binding</keyword>
<gene>
    <name evidence="5" type="ORF">GT003_11035</name>
</gene>
<evidence type="ECO:0000313" key="6">
    <source>
        <dbReference type="Proteomes" id="UP000558113"/>
    </source>
</evidence>
<dbReference type="GO" id="GO:0046872">
    <property type="term" value="F:metal ion binding"/>
    <property type="evidence" value="ECO:0007669"/>
    <property type="project" value="UniProtKB-KW"/>
</dbReference>
<sequence>MINWSNLKAVLFDLDGTLLNRDQSLASFLEHQYQRIPAFHAMGKQAFIRRFVELDQKGYVWKDRVYQSLVEEGQLELDWQELLADYVLSFRHHCIGFPGLIEMLEALKLRNYKLGIITNGFGDFQMNTIRGLGIEGYFDEILVSEIEGLRKPDIRIFQLALQRLGVRPEEAIFVGDHPVNDVEAGMHAGMLGIWKEEDGLGRPACAALTIRELPELLDMISA</sequence>
<evidence type="ECO:0000313" key="5">
    <source>
        <dbReference type="EMBL" id="NBC69527.1"/>
    </source>
</evidence>
<dbReference type="SFLD" id="SFLDG01129">
    <property type="entry name" value="C1.5:_HAD__Beta-PGM__Phosphata"/>
    <property type="match status" value="1"/>
</dbReference>
<dbReference type="PANTHER" id="PTHR46470:SF2">
    <property type="entry name" value="GLYCERALDEHYDE 3-PHOSPHATE PHOSPHATASE"/>
    <property type="match status" value="1"/>
</dbReference>
<organism evidence="5 6">
    <name type="scientific">Paenibacillus sacheonensis</name>
    <dbReference type="NCBI Taxonomy" id="742054"/>
    <lineage>
        <taxon>Bacteria</taxon>
        <taxon>Bacillati</taxon>
        <taxon>Bacillota</taxon>
        <taxon>Bacilli</taxon>
        <taxon>Bacillales</taxon>
        <taxon>Paenibacillaceae</taxon>
        <taxon>Paenibacillus</taxon>
    </lineage>
</organism>
<keyword evidence="6" id="KW-1185">Reference proteome</keyword>
<dbReference type="PROSITE" id="PS01228">
    <property type="entry name" value="COF_1"/>
    <property type="match status" value="1"/>
</dbReference>
<accession>A0A7X5BYB6</accession>
<dbReference type="Gene3D" id="3.40.50.1000">
    <property type="entry name" value="HAD superfamily/HAD-like"/>
    <property type="match status" value="1"/>
</dbReference>
<dbReference type="AlphaFoldDB" id="A0A7X5BYB6"/>
<evidence type="ECO:0000256" key="4">
    <source>
        <dbReference type="ARBA" id="ARBA00022842"/>
    </source>
</evidence>
<protein>
    <submittedName>
        <fullName evidence="5">HAD-IA family hydrolase</fullName>
    </submittedName>
</protein>
<evidence type="ECO:0000256" key="3">
    <source>
        <dbReference type="ARBA" id="ARBA00022801"/>
    </source>
</evidence>
<name>A0A7X5BYB6_9BACL</name>
<dbReference type="Pfam" id="PF13419">
    <property type="entry name" value="HAD_2"/>
    <property type="match status" value="1"/>
</dbReference>
<dbReference type="NCBIfam" id="TIGR01509">
    <property type="entry name" value="HAD-SF-IA-v3"/>
    <property type="match status" value="1"/>
</dbReference>